<dbReference type="GO" id="GO:0004343">
    <property type="term" value="F:glucosamine 6-phosphate N-acetyltransferase activity"/>
    <property type="evidence" value="ECO:0007669"/>
    <property type="project" value="TreeGrafter"/>
</dbReference>
<dbReference type="PANTHER" id="PTHR13355">
    <property type="entry name" value="GLUCOSAMINE 6-PHOSPHATE N-ACETYLTRANSFERASE"/>
    <property type="match status" value="1"/>
</dbReference>
<evidence type="ECO:0000313" key="2">
    <source>
        <dbReference type="EMBL" id="AMX00253.1"/>
    </source>
</evidence>
<name>A0A143HEU6_9BACL</name>
<dbReference type="RefSeq" id="WP_066790440.1">
    <property type="nucleotide sequence ID" value="NZ_CP014806.1"/>
</dbReference>
<dbReference type="Gene3D" id="3.40.630.30">
    <property type="match status" value="1"/>
</dbReference>
<dbReference type="InterPro" id="IPR039143">
    <property type="entry name" value="GNPNAT1-like"/>
</dbReference>
<dbReference type="SUPFAM" id="SSF55729">
    <property type="entry name" value="Acyl-CoA N-acyltransferases (Nat)"/>
    <property type="match status" value="1"/>
</dbReference>
<dbReference type="InterPro" id="IPR000182">
    <property type="entry name" value="GNAT_dom"/>
</dbReference>
<dbReference type="InterPro" id="IPR016181">
    <property type="entry name" value="Acyl_CoA_acyltransferase"/>
</dbReference>
<dbReference type="OrthoDB" id="9796171at2"/>
<dbReference type="KEGG" id="rst:ATY39_13045"/>
<evidence type="ECO:0000313" key="3">
    <source>
        <dbReference type="Proteomes" id="UP000076021"/>
    </source>
</evidence>
<feature type="domain" description="N-acetyltransferase" evidence="1">
    <location>
        <begin position="1"/>
        <end position="144"/>
    </location>
</feature>
<dbReference type="PANTHER" id="PTHR13355:SF11">
    <property type="entry name" value="GLUCOSAMINE 6-PHOSPHATE N-ACETYLTRANSFERASE"/>
    <property type="match status" value="1"/>
</dbReference>
<proteinExistence type="predicted"/>
<dbReference type="AlphaFoldDB" id="A0A143HEU6"/>
<reference evidence="3" key="2">
    <citation type="submission" date="2016-03" db="EMBL/GenBank/DDBJ databases">
        <authorList>
            <person name="Ploux O."/>
        </authorList>
    </citation>
    <scope>NUCLEOTIDE SEQUENCE [LARGE SCALE GENOMIC DNA]</scope>
    <source>
        <strain evidence="3">PP9</strain>
    </source>
</reference>
<dbReference type="STRING" id="241244.ATY39_13045"/>
<keyword evidence="3" id="KW-1185">Reference proteome</keyword>
<dbReference type="PROSITE" id="PS51186">
    <property type="entry name" value="GNAT"/>
    <property type="match status" value="1"/>
</dbReference>
<dbReference type="Pfam" id="PF13673">
    <property type="entry name" value="Acetyltransf_10"/>
    <property type="match status" value="1"/>
</dbReference>
<reference evidence="2 3" key="1">
    <citation type="journal article" date="2016" name="Genome Announc.">
        <title>Whole-Genome Sequence of Rummeliibacillus stabekisii Strain PP9 Isolated from Antarctic Soil.</title>
        <authorList>
            <person name="da Mota F.F."/>
            <person name="Vollu R.E."/>
            <person name="Jurelevicius D."/>
            <person name="Seldin L."/>
        </authorList>
    </citation>
    <scope>NUCLEOTIDE SEQUENCE [LARGE SCALE GENOMIC DNA]</scope>
    <source>
        <strain evidence="2 3">PP9</strain>
    </source>
</reference>
<protein>
    <submittedName>
        <fullName evidence="2">GNAT family N-acetyltransferase</fullName>
    </submittedName>
</protein>
<sequence>MKIFEVTTQEDLQREFDIRLKVFVDEQKVPAEEELDDQDHLDGNCKHFLATTDDNIAVGTGRVRLLEDYGKIQRVAVSKEYREHGIGRLIIQACEDKAKELGAKKAKLDAQVQAQGFYEKLGYEVKSGVFLDAGIEHVLMVKPL</sequence>
<gene>
    <name evidence="2" type="ORF">ATY39_13045</name>
</gene>
<dbReference type="EMBL" id="CP014806">
    <property type="protein sequence ID" value="AMX00253.1"/>
    <property type="molecule type" value="Genomic_DNA"/>
</dbReference>
<organism evidence="2 3">
    <name type="scientific">Rummeliibacillus stabekisii</name>
    <dbReference type="NCBI Taxonomy" id="241244"/>
    <lineage>
        <taxon>Bacteria</taxon>
        <taxon>Bacillati</taxon>
        <taxon>Bacillota</taxon>
        <taxon>Bacilli</taxon>
        <taxon>Bacillales</taxon>
        <taxon>Caryophanaceae</taxon>
        <taxon>Rummeliibacillus</taxon>
    </lineage>
</organism>
<evidence type="ECO:0000259" key="1">
    <source>
        <dbReference type="PROSITE" id="PS51186"/>
    </source>
</evidence>
<dbReference type="Proteomes" id="UP000076021">
    <property type="component" value="Chromosome"/>
</dbReference>
<accession>A0A143HEU6</accession>
<keyword evidence="2" id="KW-0808">Transferase</keyword>
<dbReference type="CDD" id="cd04301">
    <property type="entry name" value="NAT_SF"/>
    <property type="match status" value="1"/>
</dbReference>